<protein>
    <submittedName>
        <fullName evidence="2">Uncharacterized protein</fullName>
    </submittedName>
</protein>
<dbReference type="EMBL" id="JAPQKI010000002">
    <property type="protein sequence ID" value="KAJ5111014.1"/>
    <property type="molecule type" value="Genomic_DNA"/>
</dbReference>
<organism evidence="2 3">
    <name type="scientific">Penicillium argentinense</name>
    <dbReference type="NCBI Taxonomy" id="1131581"/>
    <lineage>
        <taxon>Eukaryota</taxon>
        <taxon>Fungi</taxon>
        <taxon>Dikarya</taxon>
        <taxon>Ascomycota</taxon>
        <taxon>Pezizomycotina</taxon>
        <taxon>Eurotiomycetes</taxon>
        <taxon>Eurotiomycetidae</taxon>
        <taxon>Eurotiales</taxon>
        <taxon>Aspergillaceae</taxon>
        <taxon>Penicillium</taxon>
    </lineage>
</organism>
<proteinExistence type="predicted"/>
<keyword evidence="1" id="KW-0812">Transmembrane</keyword>
<name>A0A9W9KLC5_9EURO</name>
<reference evidence="2" key="1">
    <citation type="submission" date="2022-11" db="EMBL/GenBank/DDBJ databases">
        <authorList>
            <person name="Petersen C."/>
        </authorList>
    </citation>
    <scope>NUCLEOTIDE SEQUENCE</scope>
    <source>
        <strain evidence="2">IBT 30761</strain>
    </source>
</reference>
<comment type="caution">
    <text evidence="2">The sequence shown here is derived from an EMBL/GenBank/DDBJ whole genome shotgun (WGS) entry which is preliminary data.</text>
</comment>
<dbReference type="Proteomes" id="UP001149074">
    <property type="component" value="Unassembled WGS sequence"/>
</dbReference>
<sequence length="231" mass="25156">MFPCYAPSARHIFLRGLFLVYGTSQKGNSRDPSHLWRKYPASFELPRFLPLLHVESRGTAARIVGVPLSVSKGKSTDDSLLAPQEERFSRPRTSGLAGTFPPLPSAVAMPETSLLQSAAIYCYAGLILVGAFSRLTHGRYTPQYYAFQVDRAPDDGSTASLIIPIIDLVIGLTLLLASRMLQISVAMFSCVCCAIGLVMRVRGGRDFHNDAALVGLSAYTTISLIRVARAY</sequence>
<dbReference type="OrthoDB" id="2991872at2759"/>
<feature type="transmembrane region" description="Helical" evidence="1">
    <location>
        <begin position="118"/>
        <end position="136"/>
    </location>
</feature>
<evidence type="ECO:0000313" key="3">
    <source>
        <dbReference type="Proteomes" id="UP001149074"/>
    </source>
</evidence>
<keyword evidence="3" id="KW-1185">Reference proteome</keyword>
<dbReference type="RefSeq" id="XP_056479084.1">
    <property type="nucleotide sequence ID" value="XM_056614043.1"/>
</dbReference>
<dbReference type="AlphaFoldDB" id="A0A9W9KLC5"/>
<gene>
    <name evidence="2" type="ORF">N7532_001549</name>
</gene>
<feature type="transmembrane region" description="Helical" evidence="1">
    <location>
        <begin position="211"/>
        <end position="228"/>
    </location>
</feature>
<accession>A0A9W9KLC5</accession>
<feature type="transmembrane region" description="Helical" evidence="1">
    <location>
        <begin position="156"/>
        <end position="176"/>
    </location>
</feature>
<feature type="transmembrane region" description="Helical" evidence="1">
    <location>
        <begin position="183"/>
        <end position="199"/>
    </location>
</feature>
<evidence type="ECO:0000313" key="2">
    <source>
        <dbReference type="EMBL" id="KAJ5111014.1"/>
    </source>
</evidence>
<keyword evidence="1" id="KW-1133">Transmembrane helix</keyword>
<keyword evidence="1" id="KW-0472">Membrane</keyword>
<reference evidence="2" key="2">
    <citation type="journal article" date="2023" name="IMA Fungus">
        <title>Comparative genomic study of the Penicillium genus elucidates a diverse pangenome and 15 lateral gene transfer events.</title>
        <authorList>
            <person name="Petersen C."/>
            <person name="Sorensen T."/>
            <person name="Nielsen M.R."/>
            <person name="Sondergaard T.E."/>
            <person name="Sorensen J.L."/>
            <person name="Fitzpatrick D.A."/>
            <person name="Frisvad J.C."/>
            <person name="Nielsen K.L."/>
        </authorList>
    </citation>
    <scope>NUCLEOTIDE SEQUENCE</scope>
    <source>
        <strain evidence="2">IBT 30761</strain>
    </source>
</reference>
<dbReference type="GeneID" id="81353022"/>
<evidence type="ECO:0000256" key="1">
    <source>
        <dbReference type="SAM" id="Phobius"/>
    </source>
</evidence>